<feature type="region of interest" description="Disordered" evidence="9">
    <location>
        <begin position="773"/>
        <end position="804"/>
    </location>
</feature>
<dbReference type="EMBL" id="DF196775">
    <property type="protein sequence ID" value="GAC74066.1"/>
    <property type="molecule type" value="Genomic_DNA"/>
</dbReference>
<feature type="domain" description="Protein kinase" evidence="10">
    <location>
        <begin position="434"/>
        <end position="792"/>
    </location>
</feature>
<feature type="region of interest" description="Disordered" evidence="9">
    <location>
        <begin position="35"/>
        <end position="314"/>
    </location>
</feature>
<dbReference type="AlphaFoldDB" id="M9LPK3"/>
<evidence type="ECO:0000256" key="9">
    <source>
        <dbReference type="SAM" id="MobiDB-lite"/>
    </source>
</evidence>
<proteinExistence type="predicted"/>
<keyword evidence="2" id="KW-0723">Serine/threonine-protein kinase</keyword>
<gene>
    <name evidence="11" type="ORF">PANT_9c00433</name>
</gene>
<evidence type="ECO:0000256" key="8">
    <source>
        <dbReference type="ARBA" id="ARBA00048679"/>
    </source>
</evidence>
<evidence type="ECO:0000259" key="10">
    <source>
        <dbReference type="PROSITE" id="PS50011"/>
    </source>
</evidence>
<feature type="compositionally biased region" description="Low complexity" evidence="9">
    <location>
        <begin position="98"/>
        <end position="125"/>
    </location>
</feature>
<dbReference type="PROSITE" id="PS50011">
    <property type="entry name" value="PROTEIN_KINASE_DOM"/>
    <property type="match status" value="1"/>
</dbReference>
<name>M9LPK3_PSEA3</name>
<dbReference type="GO" id="GO:0035556">
    <property type="term" value="P:intracellular signal transduction"/>
    <property type="evidence" value="ECO:0007669"/>
    <property type="project" value="TreeGrafter"/>
</dbReference>
<dbReference type="EC" id="2.7.11.1" evidence="1"/>
<keyword evidence="6" id="KW-0067">ATP-binding</keyword>
<keyword evidence="3" id="KW-0808">Transferase</keyword>
<dbReference type="PANTHER" id="PTHR24419">
    <property type="entry name" value="INTERLEUKIN-1 RECEPTOR-ASSOCIATED KINASE"/>
    <property type="match status" value="1"/>
</dbReference>
<evidence type="ECO:0000256" key="4">
    <source>
        <dbReference type="ARBA" id="ARBA00022741"/>
    </source>
</evidence>
<dbReference type="SUPFAM" id="SSF56112">
    <property type="entry name" value="Protein kinase-like (PK-like)"/>
    <property type="match status" value="1"/>
</dbReference>
<comment type="catalytic activity">
    <reaction evidence="8">
        <text>L-seryl-[protein] + ATP = O-phospho-L-seryl-[protein] + ADP + H(+)</text>
        <dbReference type="Rhea" id="RHEA:17989"/>
        <dbReference type="Rhea" id="RHEA-COMP:9863"/>
        <dbReference type="Rhea" id="RHEA-COMP:11604"/>
        <dbReference type="ChEBI" id="CHEBI:15378"/>
        <dbReference type="ChEBI" id="CHEBI:29999"/>
        <dbReference type="ChEBI" id="CHEBI:30616"/>
        <dbReference type="ChEBI" id="CHEBI:83421"/>
        <dbReference type="ChEBI" id="CHEBI:456216"/>
        <dbReference type="EC" id="2.7.11.1"/>
    </reaction>
</comment>
<feature type="compositionally biased region" description="Basic and acidic residues" evidence="9">
    <location>
        <begin position="264"/>
        <end position="274"/>
    </location>
</feature>
<evidence type="ECO:0000313" key="12">
    <source>
        <dbReference type="Proteomes" id="UP000011976"/>
    </source>
</evidence>
<dbReference type="SMART" id="SM01331">
    <property type="entry name" value="DUF3635"/>
    <property type="match status" value="1"/>
</dbReference>
<dbReference type="InterPro" id="IPR000719">
    <property type="entry name" value="Prot_kinase_dom"/>
</dbReference>
<dbReference type="Gene3D" id="3.30.200.20">
    <property type="entry name" value="Phosphorylase Kinase, domain 1"/>
    <property type="match status" value="1"/>
</dbReference>
<evidence type="ECO:0000256" key="5">
    <source>
        <dbReference type="ARBA" id="ARBA00022777"/>
    </source>
</evidence>
<evidence type="ECO:0000256" key="2">
    <source>
        <dbReference type="ARBA" id="ARBA00022527"/>
    </source>
</evidence>
<dbReference type="InterPro" id="IPR011009">
    <property type="entry name" value="Kinase-like_dom_sf"/>
</dbReference>
<dbReference type="InterPro" id="IPR024604">
    <property type="entry name" value="GSG2_C"/>
</dbReference>
<feature type="compositionally biased region" description="Low complexity" evidence="9">
    <location>
        <begin position="300"/>
        <end position="314"/>
    </location>
</feature>
<dbReference type="Pfam" id="PF12330">
    <property type="entry name" value="Haspin_kinase"/>
    <property type="match status" value="1"/>
</dbReference>
<feature type="compositionally biased region" description="Polar residues" evidence="9">
    <location>
        <begin position="128"/>
        <end position="140"/>
    </location>
</feature>
<protein>
    <recommendedName>
        <fullName evidence="1">non-specific serine/threonine protein kinase</fullName>
        <ecNumber evidence="1">2.7.11.1</ecNumber>
    </recommendedName>
</protein>
<dbReference type="Proteomes" id="UP000011976">
    <property type="component" value="Unassembled WGS sequence"/>
</dbReference>
<dbReference type="GO" id="GO:0005737">
    <property type="term" value="C:cytoplasm"/>
    <property type="evidence" value="ECO:0007669"/>
    <property type="project" value="TreeGrafter"/>
</dbReference>
<dbReference type="GO" id="GO:0072354">
    <property type="term" value="F:histone H3T3 kinase activity"/>
    <property type="evidence" value="ECO:0007669"/>
    <property type="project" value="TreeGrafter"/>
</dbReference>
<evidence type="ECO:0000256" key="1">
    <source>
        <dbReference type="ARBA" id="ARBA00012513"/>
    </source>
</evidence>
<evidence type="ECO:0000256" key="6">
    <source>
        <dbReference type="ARBA" id="ARBA00022840"/>
    </source>
</evidence>
<evidence type="ECO:0000256" key="7">
    <source>
        <dbReference type="ARBA" id="ARBA00047899"/>
    </source>
</evidence>
<accession>M9LPK3</accession>
<dbReference type="GO" id="GO:0005524">
    <property type="term" value="F:ATP binding"/>
    <property type="evidence" value="ECO:0007669"/>
    <property type="project" value="UniProtKB-KW"/>
</dbReference>
<keyword evidence="5 11" id="KW-0418">Kinase</keyword>
<feature type="compositionally biased region" description="Basic residues" evidence="9">
    <location>
        <begin position="278"/>
        <end position="292"/>
    </location>
</feature>
<dbReference type="GO" id="GO:0000278">
    <property type="term" value="P:mitotic cell cycle"/>
    <property type="evidence" value="ECO:0007669"/>
    <property type="project" value="TreeGrafter"/>
</dbReference>
<dbReference type="PANTHER" id="PTHR24419:SF18">
    <property type="entry name" value="SERINE_THREONINE-PROTEIN KINASE HASPIN"/>
    <property type="match status" value="1"/>
</dbReference>
<feature type="compositionally biased region" description="Polar residues" evidence="9">
    <location>
        <begin position="188"/>
        <end position="211"/>
    </location>
</feature>
<sequence length="833" mass="89725">MPALSGSTKKVSVYGRKAEVRVVNRHSTFTSLENDENDPFGFFKTQPKPKSTYGRSRASTFPFDILEDSPAKDAASSDDSLDEAASMDKSAQYDTANSSVSFHSAHSDSFASPPLKANKALKPKPTVLTATTLNITSPQKASKKKSTNRSNKAAAARAEPGETVFSTPKARTAPAKRTAHESPATLRALTQPTAKSSNALPTASTPPSILSNGRAPRRAAQAARVAIEDYDFTDRDMTPRRPVPTKSYFAEKARQLAELTSEEQQEKQRVKDASSVKAKSRKSMATRPRHTTVSRAALPSSTANSSSSDANSTQTSFSLVIPTIDETPEQELSTTLLTKAKAKRKQNKHVTRRIADLSDDEAEACAAGSDDDDEADVAASLAAQISGLTVTDQQGSPEQDAYLGALLAAVSQTAPEPFAKTIQQLRSTPSTKGRPRLEKIGEASYSEVFKIFPAARSATTDSGAHEALVIKIIPVANPASVGGTSDDELPYTSAAADVEREVRLMQLIGREAASAGAFVSLQAAHVVKGGYPAPLLQAWDRWDAKRRAKTGEGAENIRPDALGGSHAYAVLVMTDGGVDLESLRVKSWLQAASIFWQVSAGLAEMEARYEFEHRDLHWGNILVQSVSTSDAPATTSASEWLLDPHASGVKATIIDFTLSRATTATSKARTSKAEVLFYPFDDETLFEGSGDTQFDVYREMRLATLGQWHTHCPATNMLWLRYLAHKLVDVKCKSCKTPAQPDGGDAAAMHEWRAQKALVSATEQLDRAAQDVLASHEAPRATGRRKSLHPRATTAAPRKGRANTRVTPLTKETNETTPTVRSATQLMHALALN</sequence>
<dbReference type="STRING" id="1151754.M9LPK3"/>
<dbReference type="Gene3D" id="1.10.510.10">
    <property type="entry name" value="Transferase(Phosphotransferase) domain 1"/>
    <property type="match status" value="1"/>
</dbReference>
<comment type="catalytic activity">
    <reaction evidence="7">
        <text>L-threonyl-[protein] + ATP = O-phospho-L-threonyl-[protein] + ADP + H(+)</text>
        <dbReference type="Rhea" id="RHEA:46608"/>
        <dbReference type="Rhea" id="RHEA-COMP:11060"/>
        <dbReference type="Rhea" id="RHEA-COMP:11605"/>
        <dbReference type="ChEBI" id="CHEBI:15378"/>
        <dbReference type="ChEBI" id="CHEBI:30013"/>
        <dbReference type="ChEBI" id="CHEBI:30616"/>
        <dbReference type="ChEBI" id="CHEBI:61977"/>
        <dbReference type="ChEBI" id="CHEBI:456216"/>
        <dbReference type="EC" id="2.7.11.1"/>
    </reaction>
</comment>
<organism evidence="11 12">
    <name type="scientific">Pseudozyma antarctica (strain T-34)</name>
    <name type="common">Yeast</name>
    <name type="synonym">Candida antarctica</name>
    <dbReference type="NCBI Taxonomy" id="1151754"/>
    <lineage>
        <taxon>Eukaryota</taxon>
        <taxon>Fungi</taxon>
        <taxon>Dikarya</taxon>
        <taxon>Basidiomycota</taxon>
        <taxon>Ustilaginomycotina</taxon>
        <taxon>Ustilaginomycetes</taxon>
        <taxon>Ustilaginales</taxon>
        <taxon>Ustilaginaceae</taxon>
        <taxon>Moesziomyces</taxon>
    </lineage>
</organism>
<dbReference type="OrthoDB" id="5327538at2759"/>
<evidence type="ECO:0000313" key="11">
    <source>
        <dbReference type="EMBL" id="GAC74066.1"/>
    </source>
</evidence>
<keyword evidence="4" id="KW-0547">Nucleotide-binding</keyword>
<dbReference type="GO" id="GO:0005634">
    <property type="term" value="C:nucleus"/>
    <property type="evidence" value="ECO:0007669"/>
    <property type="project" value="TreeGrafter"/>
</dbReference>
<evidence type="ECO:0000256" key="3">
    <source>
        <dbReference type="ARBA" id="ARBA00022679"/>
    </source>
</evidence>
<reference evidence="12" key="1">
    <citation type="journal article" date="2013" name="Genome Announc.">
        <title>Genome sequence of the basidiomycetous yeast Pseudozyma antarctica T-34, a producer of the glycolipid biosurfactants mannosylerythritol lipids.</title>
        <authorList>
            <person name="Morita T."/>
            <person name="Koike H."/>
            <person name="Koyama Y."/>
            <person name="Hagiwara H."/>
            <person name="Ito E."/>
            <person name="Fukuoka T."/>
            <person name="Imura T."/>
            <person name="Machida M."/>
            <person name="Kitamoto D."/>
        </authorList>
    </citation>
    <scope>NUCLEOTIDE SEQUENCE [LARGE SCALE GENOMIC DNA]</scope>
    <source>
        <strain evidence="12">T-34</strain>
    </source>
</reference>